<reference evidence="14 15" key="1">
    <citation type="submission" date="2022-07" db="EMBL/GenBank/DDBJ databases">
        <title>Pantoea trifolii sp. nov. isolated from root nodules of Trifolium rubens.</title>
        <authorList>
            <person name="Kalita M."/>
            <person name="Wdowiak-Wrobel S."/>
            <person name="Marek-Kozaczuk M."/>
            <person name="Palusinska-Szysz M."/>
            <person name="Sokolowski W."/>
            <person name="Coutinho T."/>
            <person name="Hlahane L."/>
        </authorList>
    </citation>
    <scope>NUCLEOTIDE SEQUENCE [LARGE SCALE GENOMIC DNA]</scope>
    <source>
        <strain evidence="14 15">MMK2</strain>
    </source>
</reference>
<dbReference type="EC" id="2.7.13.3" evidence="3"/>
<evidence type="ECO:0000313" key="14">
    <source>
        <dbReference type="EMBL" id="MCQ8230237.1"/>
    </source>
</evidence>
<organism evidence="14 15">
    <name type="scientific">Pantoea trifolii</name>
    <dbReference type="NCBI Taxonomy" id="2968030"/>
    <lineage>
        <taxon>Bacteria</taxon>
        <taxon>Pseudomonadati</taxon>
        <taxon>Pseudomonadota</taxon>
        <taxon>Gammaproteobacteria</taxon>
        <taxon>Enterobacterales</taxon>
        <taxon>Erwiniaceae</taxon>
        <taxon>Pantoea</taxon>
    </lineage>
</organism>
<dbReference type="SUPFAM" id="SSF47384">
    <property type="entry name" value="Homodimeric domain of signal transducing histidine kinase"/>
    <property type="match status" value="1"/>
</dbReference>
<dbReference type="Gene3D" id="3.30.565.10">
    <property type="entry name" value="Histidine kinase-like ATPase, C-terminal domain"/>
    <property type="match status" value="1"/>
</dbReference>
<comment type="subcellular location">
    <subcellularLocation>
        <location evidence="2">Membrane</location>
    </subcellularLocation>
</comment>
<dbReference type="EMBL" id="JANIET010000002">
    <property type="protein sequence ID" value="MCQ8230237.1"/>
    <property type="molecule type" value="Genomic_DNA"/>
</dbReference>
<keyword evidence="8 11" id="KW-1133">Transmembrane helix</keyword>
<accession>A0ABT1VTN1</accession>
<dbReference type="Gene3D" id="1.10.287.130">
    <property type="match status" value="1"/>
</dbReference>
<evidence type="ECO:0000256" key="6">
    <source>
        <dbReference type="ARBA" id="ARBA00022692"/>
    </source>
</evidence>
<keyword evidence="5" id="KW-0808">Transferase</keyword>
<feature type="transmembrane region" description="Helical" evidence="11">
    <location>
        <begin position="91"/>
        <end position="113"/>
    </location>
</feature>
<dbReference type="GO" id="GO:0005524">
    <property type="term" value="F:ATP binding"/>
    <property type="evidence" value="ECO:0007669"/>
    <property type="project" value="UniProtKB-KW"/>
</dbReference>
<dbReference type="Proteomes" id="UP001300015">
    <property type="component" value="Unassembled WGS sequence"/>
</dbReference>
<evidence type="ECO:0000259" key="13">
    <source>
        <dbReference type="PROSITE" id="PS50885"/>
    </source>
</evidence>
<gene>
    <name evidence="14" type="ORF">NQH49_22500</name>
</gene>
<comment type="catalytic activity">
    <reaction evidence="1">
        <text>ATP + protein L-histidine = ADP + protein N-phospho-L-histidine.</text>
        <dbReference type="EC" id="2.7.13.3"/>
    </reaction>
</comment>
<dbReference type="SMART" id="SM00387">
    <property type="entry name" value="HATPase_c"/>
    <property type="match status" value="1"/>
</dbReference>
<feature type="transmembrane region" description="Helical" evidence="11">
    <location>
        <begin position="12"/>
        <end position="38"/>
    </location>
</feature>
<name>A0ABT1VTN1_9GAMM</name>
<evidence type="ECO:0000256" key="10">
    <source>
        <dbReference type="ARBA" id="ARBA00023136"/>
    </source>
</evidence>
<comment type="caution">
    <text evidence="14">The sequence shown here is derived from an EMBL/GenBank/DDBJ whole genome shotgun (WGS) entry which is preliminary data.</text>
</comment>
<evidence type="ECO:0000256" key="5">
    <source>
        <dbReference type="ARBA" id="ARBA00022679"/>
    </source>
</evidence>
<keyword evidence="4" id="KW-0597">Phosphoprotein</keyword>
<feature type="domain" description="Histidine kinase" evidence="12">
    <location>
        <begin position="176"/>
        <end position="390"/>
    </location>
</feature>
<dbReference type="InterPro" id="IPR050428">
    <property type="entry name" value="TCS_sensor_his_kinase"/>
</dbReference>
<keyword evidence="15" id="KW-1185">Reference proteome</keyword>
<keyword evidence="10 11" id="KW-0472">Membrane</keyword>
<dbReference type="PROSITE" id="PS50109">
    <property type="entry name" value="HIS_KIN"/>
    <property type="match status" value="1"/>
</dbReference>
<dbReference type="InterPro" id="IPR003660">
    <property type="entry name" value="HAMP_dom"/>
</dbReference>
<dbReference type="SMART" id="SM00388">
    <property type="entry name" value="HisKA"/>
    <property type="match status" value="1"/>
</dbReference>
<dbReference type="SUPFAM" id="SSF55874">
    <property type="entry name" value="ATPase domain of HSP90 chaperone/DNA topoisomerase II/histidine kinase"/>
    <property type="match status" value="1"/>
</dbReference>
<proteinExistence type="predicted"/>
<dbReference type="Gene3D" id="6.10.340.10">
    <property type="match status" value="1"/>
</dbReference>
<evidence type="ECO:0000259" key="12">
    <source>
        <dbReference type="PROSITE" id="PS50109"/>
    </source>
</evidence>
<dbReference type="InterPro" id="IPR005467">
    <property type="entry name" value="His_kinase_dom"/>
</dbReference>
<keyword evidence="9" id="KW-0902">Two-component regulatory system</keyword>
<evidence type="ECO:0000313" key="15">
    <source>
        <dbReference type="Proteomes" id="UP001300015"/>
    </source>
</evidence>
<sequence>MKKSPPQTLWRWICVRILTLAIVTVIAVAGIMFLRFALQNLWIIHHMPPDMRQEFLTLRAHPQSNLPRFHEIVDERWGVRYSDPSVGAADWLMVIILIFIITPFVAFTVLRYARPLALQFSHLKKTADRVSEGQFGSSATMVKSAPAELLHFAHDFNRMSQQLALYDRELRASHVALAHELRSPLTAAIGRMQGLLDGVFQPEPQQLEMVMKQLRHMSRLIDELHLLSLADAGQLKLDLHVINPGELARERVAWVRPQAEASGMIISVVADSTLTCRADPFRLGQVFSVLIENALRYGKPAGQLQIIARAVPGGCSIEFRDDGPGVTPAFLPEMFERFTRGESSRARHSGGSGLGLSIARAICVAHGGSISAKLPKEGGLSLAIFLPNVSAEPLSRS</sequence>
<evidence type="ECO:0000256" key="4">
    <source>
        <dbReference type="ARBA" id="ARBA00022553"/>
    </source>
</evidence>
<dbReference type="InterPro" id="IPR036890">
    <property type="entry name" value="HATPase_C_sf"/>
</dbReference>
<keyword evidence="14" id="KW-0067">ATP-binding</keyword>
<dbReference type="Pfam" id="PF00512">
    <property type="entry name" value="HisKA"/>
    <property type="match status" value="1"/>
</dbReference>
<dbReference type="PANTHER" id="PTHR45436:SF5">
    <property type="entry name" value="SENSOR HISTIDINE KINASE TRCS"/>
    <property type="match status" value="1"/>
</dbReference>
<evidence type="ECO:0000256" key="3">
    <source>
        <dbReference type="ARBA" id="ARBA00012438"/>
    </source>
</evidence>
<dbReference type="InterPro" id="IPR003661">
    <property type="entry name" value="HisK_dim/P_dom"/>
</dbReference>
<dbReference type="PANTHER" id="PTHR45436">
    <property type="entry name" value="SENSOR HISTIDINE KINASE YKOH"/>
    <property type="match status" value="1"/>
</dbReference>
<evidence type="ECO:0000256" key="7">
    <source>
        <dbReference type="ARBA" id="ARBA00022777"/>
    </source>
</evidence>
<evidence type="ECO:0000256" key="8">
    <source>
        <dbReference type="ARBA" id="ARBA00022989"/>
    </source>
</evidence>
<evidence type="ECO:0000256" key="1">
    <source>
        <dbReference type="ARBA" id="ARBA00000085"/>
    </source>
</evidence>
<dbReference type="CDD" id="cd00082">
    <property type="entry name" value="HisKA"/>
    <property type="match status" value="1"/>
</dbReference>
<protein>
    <recommendedName>
        <fullName evidence="3">histidine kinase</fullName>
        <ecNumber evidence="3">2.7.13.3</ecNumber>
    </recommendedName>
</protein>
<keyword evidence="6 11" id="KW-0812">Transmembrane</keyword>
<feature type="domain" description="HAMP" evidence="13">
    <location>
        <begin position="114"/>
        <end position="168"/>
    </location>
</feature>
<dbReference type="InterPro" id="IPR036097">
    <property type="entry name" value="HisK_dim/P_sf"/>
</dbReference>
<evidence type="ECO:0000256" key="9">
    <source>
        <dbReference type="ARBA" id="ARBA00023012"/>
    </source>
</evidence>
<keyword evidence="7" id="KW-0418">Kinase</keyword>
<evidence type="ECO:0000256" key="11">
    <source>
        <dbReference type="SAM" id="Phobius"/>
    </source>
</evidence>
<dbReference type="Pfam" id="PF02518">
    <property type="entry name" value="HATPase_c"/>
    <property type="match status" value="1"/>
</dbReference>
<dbReference type="RefSeq" id="WP_256698948.1">
    <property type="nucleotide sequence ID" value="NZ_JANIES010000002.1"/>
</dbReference>
<dbReference type="InterPro" id="IPR003594">
    <property type="entry name" value="HATPase_dom"/>
</dbReference>
<dbReference type="PRINTS" id="PR00344">
    <property type="entry name" value="BCTRLSENSOR"/>
</dbReference>
<keyword evidence="14" id="KW-0547">Nucleotide-binding</keyword>
<evidence type="ECO:0000256" key="2">
    <source>
        <dbReference type="ARBA" id="ARBA00004370"/>
    </source>
</evidence>
<dbReference type="PROSITE" id="PS50885">
    <property type="entry name" value="HAMP"/>
    <property type="match status" value="1"/>
</dbReference>
<dbReference type="InterPro" id="IPR004358">
    <property type="entry name" value="Sig_transdc_His_kin-like_C"/>
</dbReference>